<dbReference type="Proteomes" id="UP000789375">
    <property type="component" value="Unassembled WGS sequence"/>
</dbReference>
<keyword evidence="2" id="KW-1185">Reference proteome</keyword>
<evidence type="ECO:0000313" key="1">
    <source>
        <dbReference type="EMBL" id="CAG8625536.1"/>
    </source>
</evidence>
<dbReference type="PANTHER" id="PTHR33266:SF1">
    <property type="entry name" value="F-BOX DOMAIN-CONTAINING PROTEIN"/>
    <property type="match status" value="1"/>
</dbReference>
<gene>
    <name evidence="1" type="ORF">FMOSSE_LOCUS10214</name>
</gene>
<evidence type="ECO:0000313" key="2">
    <source>
        <dbReference type="Proteomes" id="UP000789375"/>
    </source>
</evidence>
<sequence>MSHKTKPKKDNWYQVVEREVSCVEQPAGGRYIQLCRAIKESENLQAIASTLILEAKKVDESEYTTLNADLFINQCEGDFNKLVSKFKIKQSNPIKVTVPATTSENKMIKELEAQIAAMQLSQETSSSPAVATSSTSTSKTLASVPKEIVESLKKAVFYQTKIGIRVSDEIHVRYNKQTITFKRAGLDGMELSKVDDLIDEIKRKLKNIVEGIYEKAITLRRGGSEVLSPETPIDGLYNTKEEALHVVVVDIPLLNLIVKVPGKELHFRNQRMSSLDDIIKFIKSGDSLAQHIDDDTIFLGGDKKNLDQQHLEAAKESGILEITLSSPNVIDTGSEMHRENLEKAFNVDYIDNFGMKDKFLTYLNRKHKTWNNNTNHYVPYSTIFQSSGYGKSRLIKEVARQIPTVYLCLRDANSTGYPPRTSVGADLFQRVLNDLKEGEEWRFLYVLQAIIQCFNEELVKCECDTQVLWDKQMDTSFCESVWNEIQNRSENWKNILESEVNIRANFITQNNPSDDVCFLFCIDEARALISPSRMQKISPFRLFRRALRKVKWNGFFTLLLDTLSKISNFAPPKSLDPSHWDIEDLSLELFYPYFRLTTTDVFEDNVYEDESWNLAKIFLGERLLGGANNFESSTREISSLAILSSVIGLDISPQSQLASELVASHMATCLFVSEDRERLIIAYPSEPLLSEVAFEFMSDSMLPKILWLFSTLLKKGLVDPGPQGEIVSRIILAVVAHKLRTDGPENTVQKFLTELYHNESVPENLDGFSKEFINGTVAFTHFNVVDYVLDYDDLEMTYMRRCAFIMKRNHPGADICIPVRLTTGKYSIIIIQIKNIDTTSIKGDDEYPASASSKLNYKYVFTRSDLKDHDEPCLYLYWQLGYNYHFQEKPNTVSTRSGQLESKNLHWATFGLRHYKIDDILEIIEDILTSHISPFDSEWKVNNEKDGDTWDGNEIKIIHPVRYRKFKEDKKVVAK</sequence>
<proteinExistence type="predicted"/>
<name>A0A9N9GTP4_FUNMO</name>
<dbReference type="PANTHER" id="PTHR33266">
    <property type="entry name" value="CHROMOSOME 15, WHOLE GENOME SHOTGUN SEQUENCE"/>
    <property type="match status" value="1"/>
</dbReference>
<dbReference type="AlphaFoldDB" id="A0A9N9GTP4"/>
<organism evidence="1 2">
    <name type="scientific">Funneliformis mosseae</name>
    <name type="common">Endomycorrhizal fungus</name>
    <name type="synonym">Glomus mosseae</name>
    <dbReference type="NCBI Taxonomy" id="27381"/>
    <lineage>
        <taxon>Eukaryota</taxon>
        <taxon>Fungi</taxon>
        <taxon>Fungi incertae sedis</taxon>
        <taxon>Mucoromycota</taxon>
        <taxon>Glomeromycotina</taxon>
        <taxon>Glomeromycetes</taxon>
        <taxon>Glomerales</taxon>
        <taxon>Glomeraceae</taxon>
        <taxon>Funneliformis</taxon>
    </lineage>
</organism>
<accession>A0A9N9GTP4</accession>
<dbReference type="EMBL" id="CAJVPP010003280">
    <property type="protein sequence ID" value="CAG8625536.1"/>
    <property type="molecule type" value="Genomic_DNA"/>
</dbReference>
<reference evidence="1" key="1">
    <citation type="submission" date="2021-06" db="EMBL/GenBank/DDBJ databases">
        <authorList>
            <person name="Kallberg Y."/>
            <person name="Tangrot J."/>
            <person name="Rosling A."/>
        </authorList>
    </citation>
    <scope>NUCLEOTIDE SEQUENCE</scope>
    <source>
        <strain evidence="1">87-6 pot B 2015</strain>
    </source>
</reference>
<protein>
    <submittedName>
        <fullName evidence="1">14490_t:CDS:1</fullName>
    </submittedName>
</protein>
<comment type="caution">
    <text evidence="1">The sequence shown here is derived from an EMBL/GenBank/DDBJ whole genome shotgun (WGS) entry which is preliminary data.</text>
</comment>